<keyword evidence="2" id="KW-1185">Reference proteome</keyword>
<dbReference type="InterPro" id="IPR050849">
    <property type="entry name" value="HAD-like_hydrolase_phosphatase"/>
</dbReference>
<dbReference type="PANTHER" id="PTHR28181">
    <property type="entry name" value="UPF0655 PROTEIN YCR015C"/>
    <property type="match status" value="1"/>
</dbReference>
<evidence type="ECO:0000313" key="2">
    <source>
        <dbReference type="Proteomes" id="UP001172102"/>
    </source>
</evidence>
<dbReference type="Proteomes" id="UP001172102">
    <property type="component" value="Unassembled WGS sequence"/>
</dbReference>
<evidence type="ECO:0000313" key="1">
    <source>
        <dbReference type="EMBL" id="KAK0730813.1"/>
    </source>
</evidence>
<dbReference type="AlphaFoldDB" id="A0AA40BAR8"/>
<dbReference type="SUPFAM" id="SSF56784">
    <property type="entry name" value="HAD-like"/>
    <property type="match status" value="1"/>
</dbReference>
<dbReference type="InterPro" id="IPR036412">
    <property type="entry name" value="HAD-like_sf"/>
</dbReference>
<gene>
    <name evidence="1" type="ORF">B0H67DRAFT_596864</name>
</gene>
<dbReference type="EMBL" id="JAUKUA010000001">
    <property type="protein sequence ID" value="KAK0730813.1"/>
    <property type="molecule type" value="Genomic_DNA"/>
</dbReference>
<dbReference type="InterPro" id="IPR023214">
    <property type="entry name" value="HAD_sf"/>
</dbReference>
<organism evidence="1 2">
    <name type="scientific">Lasiosphaeris hirsuta</name>
    <dbReference type="NCBI Taxonomy" id="260670"/>
    <lineage>
        <taxon>Eukaryota</taxon>
        <taxon>Fungi</taxon>
        <taxon>Dikarya</taxon>
        <taxon>Ascomycota</taxon>
        <taxon>Pezizomycotina</taxon>
        <taxon>Sordariomycetes</taxon>
        <taxon>Sordariomycetidae</taxon>
        <taxon>Sordariales</taxon>
        <taxon>Lasiosphaeriaceae</taxon>
        <taxon>Lasiosphaeris</taxon>
    </lineage>
</organism>
<sequence>MVLVLFDFDGTISQSDTIGALAHSAIDHSPNPPLLKAAWDGIVQAYLADYENHVSTYSPRAPDRMTVDSEVSFLESLRAIEEASVERVQQARLFAGLEGGRMGDLAEWARETDQVSARQGFYGFVEEIVKIRGWNVGVVSVNWSRDWVDSFCQQMMVNIVSCPEGMIEGPTGLGRLVTAGDKLKAASSVMRRVGEKVSVYIGDSVTDMACLLKASLGIIMAQDRSSKLLRTLDRLGFDVPHAGDDREAQRLIWARNFDEIVDSKILDLVKKVVKRSGN</sequence>
<comment type="caution">
    <text evidence="1">The sequence shown here is derived from an EMBL/GenBank/DDBJ whole genome shotgun (WGS) entry which is preliminary data.</text>
</comment>
<dbReference type="Gene3D" id="3.40.50.1000">
    <property type="entry name" value="HAD superfamily/HAD-like"/>
    <property type="match status" value="1"/>
</dbReference>
<proteinExistence type="predicted"/>
<dbReference type="Pfam" id="PF12710">
    <property type="entry name" value="HAD"/>
    <property type="match status" value="1"/>
</dbReference>
<protein>
    <recommendedName>
        <fullName evidence="3">Haloacid dehalogenase-like hydrolase</fullName>
    </recommendedName>
</protein>
<reference evidence="1" key="1">
    <citation type="submission" date="2023-06" db="EMBL/GenBank/DDBJ databases">
        <title>Genome-scale phylogeny and comparative genomics of the fungal order Sordariales.</title>
        <authorList>
            <consortium name="Lawrence Berkeley National Laboratory"/>
            <person name="Hensen N."/>
            <person name="Bonometti L."/>
            <person name="Westerberg I."/>
            <person name="Brannstrom I.O."/>
            <person name="Guillou S."/>
            <person name="Cros-Aarteil S."/>
            <person name="Calhoun S."/>
            <person name="Haridas S."/>
            <person name="Kuo A."/>
            <person name="Mondo S."/>
            <person name="Pangilinan J."/>
            <person name="Riley R."/>
            <person name="Labutti K."/>
            <person name="Andreopoulos B."/>
            <person name="Lipzen A."/>
            <person name="Chen C."/>
            <person name="Yanf M."/>
            <person name="Daum C."/>
            <person name="Ng V."/>
            <person name="Clum A."/>
            <person name="Steindorff A."/>
            <person name="Ohm R."/>
            <person name="Martin F."/>
            <person name="Silar P."/>
            <person name="Natvig D."/>
            <person name="Lalanne C."/>
            <person name="Gautier V."/>
            <person name="Ament-Velasquez S.L."/>
            <person name="Kruys A."/>
            <person name="Hutchinson M.I."/>
            <person name="Powell A.J."/>
            <person name="Barry K."/>
            <person name="Miller A.N."/>
            <person name="Grigoriev I.V."/>
            <person name="Debuchy R."/>
            <person name="Gladieux P."/>
            <person name="Thoren M.H."/>
            <person name="Johannesson H."/>
        </authorList>
    </citation>
    <scope>NUCLEOTIDE SEQUENCE</scope>
    <source>
        <strain evidence="1">SMH4607-1</strain>
    </source>
</reference>
<dbReference type="PANTHER" id="PTHR28181:SF1">
    <property type="entry name" value="COLD TOLERANCE PROTEIN 1"/>
    <property type="match status" value="1"/>
</dbReference>
<evidence type="ECO:0008006" key="3">
    <source>
        <dbReference type="Google" id="ProtNLM"/>
    </source>
</evidence>
<name>A0AA40BAR8_9PEZI</name>
<accession>A0AA40BAR8</accession>